<proteinExistence type="predicted"/>
<dbReference type="InterPro" id="IPR011989">
    <property type="entry name" value="ARM-like"/>
</dbReference>
<dbReference type="InterPro" id="IPR016024">
    <property type="entry name" value="ARM-type_fold"/>
</dbReference>
<organism evidence="2">
    <name type="scientific">Tetraselmis sp. GSL018</name>
    <dbReference type="NCBI Taxonomy" id="582737"/>
    <lineage>
        <taxon>Eukaryota</taxon>
        <taxon>Viridiplantae</taxon>
        <taxon>Chlorophyta</taxon>
        <taxon>core chlorophytes</taxon>
        <taxon>Chlorodendrophyceae</taxon>
        <taxon>Chlorodendrales</taxon>
        <taxon>Chlorodendraceae</taxon>
        <taxon>Tetraselmis</taxon>
    </lineage>
</organism>
<reference evidence="2" key="1">
    <citation type="submission" date="2014-05" db="EMBL/GenBank/DDBJ databases">
        <title>The transcriptome of the halophilic microalga Tetraselmis sp. GSL018 isolated from the Great Salt Lake, Utah.</title>
        <authorList>
            <person name="Jinkerson R.E."/>
            <person name="D'Adamo S."/>
            <person name="Posewitz M.C."/>
        </authorList>
    </citation>
    <scope>NUCLEOTIDE SEQUENCE</scope>
    <source>
        <strain evidence="2">GSL018</strain>
    </source>
</reference>
<dbReference type="Pfam" id="PF25758">
    <property type="entry name" value="TPR_IPO11"/>
    <property type="match status" value="1"/>
</dbReference>
<dbReference type="PANTHER" id="PTHR10997:SF7">
    <property type="entry name" value="IMPORTIN-11"/>
    <property type="match status" value="1"/>
</dbReference>
<dbReference type="SUPFAM" id="SSF48371">
    <property type="entry name" value="ARM repeat"/>
    <property type="match status" value="1"/>
</dbReference>
<name>A0A061R0T2_9CHLO</name>
<dbReference type="AlphaFoldDB" id="A0A061R0T2"/>
<dbReference type="GO" id="GO:0006606">
    <property type="term" value="P:protein import into nucleus"/>
    <property type="evidence" value="ECO:0007669"/>
    <property type="project" value="TreeGrafter"/>
</dbReference>
<dbReference type="GO" id="GO:0005635">
    <property type="term" value="C:nuclear envelope"/>
    <property type="evidence" value="ECO:0007669"/>
    <property type="project" value="TreeGrafter"/>
</dbReference>
<gene>
    <name evidence="2" type="ORF">TSPGSL018_19041</name>
</gene>
<protein>
    <submittedName>
        <fullName evidence="2">Importin-11-like isoform x1</fullName>
    </submittedName>
</protein>
<dbReference type="Gene3D" id="1.25.10.10">
    <property type="entry name" value="Leucine-rich Repeat Variant"/>
    <property type="match status" value="1"/>
</dbReference>
<dbReference type="EMBL" id="GBEZ01022746">
    <property type="protein sequence ID" value="JAC64106.1"/>
    <property type="molecule type" value="Transcribed_RNA"/>
</dbReference>
<feature type="domain" description="Importin-7/11-like TPR repeats" evidence="1">
    <location>
        <begin position="55"/>
        <end position="420"/>
    </location>
</feature>
<accession>A0A061R0T2</accession>
<dbReference type="PANTHER" id="PTHR10997">
    <property type="entry name" value="IMPORTIN-7, 8, 11"/>
    <property type="match status" value="1"/>
</dbReference>
<evidence type="ECO:0000259" key="1">
    <source>
        <dbReference type="Pfam" id="PF25758"/>
    </source>
</evidence>
<dbReference type="GO" id="GO:0005829">
    <property type="term" value="C:cytosol"/>
    <property type="evidence" value="ECO:0007669"/>
    <property type="project" value="TreeGrafter"/>
</dbReference>
<sequence>MRGASEHETELKAFGLMSLIVERLGESLKPFLPSVLALLPEVWGHSEGNSLLRMQVMVALQSLLNVLGPESPSAYGVVLPILNSATDPANPEEANLLEDGLALWLVALRNAASPHPGLLGIFPNLHAVMARSTEHIQSACSIMVSAILLGGASFLQQHGAPLLAIITDALGAVNERGMLLLLPVVETIIVGFPQEAPLSLERPLAKLLSLLLGGGESTAVAAAACGLYARLLLNRPDEWLGYFHRYASQVPLPPDAPEAPSPGERLMLAFLDRWLAQLDTIAQPSARKLSGLALCHLFRVGSGGIVDRLETIIAAVTGLFHESEAGPDDGGRAVYGFDYSASTGLRVQADEPQAVLDSEDAEGETVRKRRLLESDPVNHQKISKVLRGSLELCTKVHGTRFETALQAADPVLTNQLRAVLQAP</sequence>
<evidence type="ECO:0000313" key="2">
    <source>
        <dbReference type="EMBL" id="JAC64106.1"/>
    </source>
</evidence>
<dbReference type="InterPro" id="IPR058669">
    <property type="entry name" value="TPR_IPO7/11-like"/>
</dbReference>